<keyword evidence="1" id="KW-0732">Signal</keyword>
<reference evidence="2 3" key="1">
    <citation type="submission" date="2015-05" db="EMBL/GenBank/DDBJ databases">
        <authorList>
            <person name="Dickey A."/>
            <person name="Clawson M."/>
            <person name="Bono J."/>
            <person name="Loy J.D."/>
        </authorList>
    </citation>
    <scope>NUCLEOTIDE SEQUENCE [LARGE SCALE GENOMIC DNA]</scope>
    <source>
        <strain evidence="2 3">22581</strain>
    </source>
</reference>
<feature type="signal peptide" evidence="1">
    <location>
        <begin position="1"/>
        <end position="19"/>
    </location>
</feature>
<proteinExistence type="predicted"/>
<evidence type="ECO:0000313" key="2">
    <source>
        <dbReference type="EMBL" id="AKG07773.1"/>
    </source>
</evidence>
<organism evidence="2 3">
    <name type="scientific">Moraxella bovoculi</name>
    <dbReference type="NCBI Taxonomy" id="386891"/>
    <lineage>
        <taxon>Bacteria</taxon>
        <taxon>Pseudomonadati</taxon>
        <taxon>Pseudomonadota</taxon>
        <taxon>Gammaproteobacteria</taxon>
        <taxon>Moraxellales</taxon>
        <taxon>Moraxellaceae</taxon>
        <taxon>Moraxella</taxon>
    </lineage>
</organism>
<evidence type="ECO:0000256" key="1">
    <source>
        <dbReference type="SAM" id="SignalP"/>
    </source>
</evidence>
<evidence type="ECO:0000313" key="3">
    <source>
        <dbReference type="Proteomes" id="UP000077465"/>
    </source>
</evidence>
<sequence length="195" mass="22179">MKFMAYALLTSLFAYSNLAVSDIGFRESIYIKYDSGQFCGRLIPNLWDDRRYFIGDMTESDKEIRDVEKGGASAFNAESETEYLLNPRYAFLLDEDIAAKRAFSVIGQVKDFNFLSEEELNNTSVVVYYSKRGFKKATPSPALKIMFPKINKIYPYGVDLVCVKGAIHLEEGIPILKSYVTKLKDGEIITENIEQ</sequence>
<name>A0AAC8T8C9_9GAMM</name>
<accession>A0AAC8T8C9</accession>
<feature type="chain" id="PRO_5042057787" evidence="1">
    <location>
        <begin position="20"/>
        <end position="195"/>
    </location>
</feature>
<protein>
    <submittedName>
        <fullName evidence="2">Uncharacterized protein</fullName>
    </submittedName>
</protein>
<dbReference type="AlphaFoldDB" id="A0AAC8T8C9"/>
<dbReference type="Proteomes" id="UP000077465">
    <property type="component" value="Chromosome"/>
</dbReference>
<gene>
    <name evidence="2" type="ORF">AAX06_05955</name>
</gene>
<dbReference type="RefSeq" id="WP_046699233.1">
    <property type="nucleotide sequence ID" value="NZ_CP011376.1"/>
</dbReference>
<dbReference type="EMBL" id="CP011376">
    <property type="protein sequence ID" value="AKG07773.1"/>
    <property type="molecule type" value="Genomic_DNA"/>
</dbReference>